<protein>
    <submittedName>
        <fullName evidence="4">EF hand</fullName>
    </submittedName>
</protein>
<evidence type="ECO:0000256" key="2">
    <source>
        <dbReference type="SAM" id="SignalP"/>
    </source>
</evidence>
<feature type="compositionally biased region" description="Low complexity" evidence="1">
    <location>
        <begin position="22"/>
        <end position="32"/>
    </location>
</feature>
<dbReference type="RefSeq" id="WP_158764350.1">
    <property type="nucleotide sequence ID" value="NZ_CP047045.1"/>
</dbReference>
<feature type="domain" description="EF-hand" evidence="3">
    <location>
        <begin position="127"/>
        <end position="144"/>
    </location>
</feature>
<dbReference type="AlphaFoldDB" id="A0A6I6MFQ8"/>
<dbReference type="PROSITE" id="PS51257">
    <property type="entry name" value="PROKAR_LIPOPROTEIN"/>
    <property type="match status" value="1"/>
</dbReference>
<feature type="chain" id="PRO_5026306311" evidence="2">
    <location>
        <begin position="20"/>
        <end position="150"/>
    </location>
</feature>
<feature type="region of interest" description="Disordered" evidence="1">
    <location>
        <begin position="20"/>
        <end position="108"/>
    </location>
</feature>
<dbReference type="PROSITE" id="PS00018">
    <property type="entry name" value="EF_HAND_1"/>
    <property type="match status" value="2"/>
</dbReference>
<reference evidence="5" key="1">
    <citation type="submission" date="2019-12" db="EMBL/GenBank/DDBJ databases">
        <title>Complete genome of Terracaulis silvestris 0127_4.</title>
        <authorList>
            <person name="Vieira S."/>
            <person name="Riedel T."/>
            <person name="Sproer C."/>
            <person name="Pascual J."/>
            <person name="Boedeker C."/>
            <person name="Overmann J."/>
        </authorList>
    </citation>
    <scope>NUCLEOTIDE SEQUENCE [LARGE SCALE GENOMIC DNA]</scope>
    <source>
        <strain evidence="5">0127_4</strain>
    </source>
</reference>
<evidence type="ECO:0000313" key="5">
    <source>
        <dbReference type="Proteomes" id="UP000431269"/>
    </source>
</evidence>
<dbReference type="SUPFAM" id="SSF47473">
    <property type="entry name" value="EF-hand"/>
    <property type="match status" value="1"/>
</dbReference>
<dbReference type="Pfam" id="PF13202">
    <property type="entry name" value="EF-hand_5"/>
    <property type="match status" value="1"/>
</dbReference>
<evidence type="ECO:0000256" key="1">
    <source>
        <dbReference type="SAM" id="MobiDB-lite"/>
    </source>
</evidence>
<accession>A0A6I6MFQ8</accession>
<dbReference type="Proteomes" id="UP000431269">
    <property type="component" value="Chromosome"/>
</dbReference>
<dbReference type="KEGG" id="tsv:DSM104635_00155"/>
<dbReference type="EMBL" id="CP047045">
    <property type="protein sequence ID" value="QGZ93345.1"/>
    <property type="molecule type" value="Genomic_DNA"/>
</dbReference>
<evidence type="ECO:0000313" key="4">
    <source>
        <dbReference type="EMBL" id="QGZ93345.1"/>
    </source>
</evidence>
<dbReference type="InterPro" id="IPR002048">
    <property type="entry name" value="EF_hand_dom"/>
</dbReference>
<dbReference type="GO" id="GO:0005509">
    <property type="term" value="F:calcium ion binding"/>
    <property type="evidence" value="ECO:0007669"/>
    <property type="project" value="InterPro"/>
</dbReference>
<feature type="signal peptide" evidence="2">
    <location>
        <begin position="1"/>
        <end position="19"/>
    </location>
</feature>
<evidence type="ECO:0000259" key="3">
    <source>
        <dbReference type="Pfam" id="PF13202"/>
    </source>
</evidence>
<dbReference type="Gene3D" id="1.10.238.10">
    <property type="entry name" value="EF-hand"/>
    <property type="match status" value="1"/>
</dbReference>
<proteinExistence type="predicted"/>
<feature type="region of interest" description="Disordered" evidence="1">
    <location>
        <begin position="128"/>
        <end position="150"/>
    </location>
</feature>
<keyword evidence="2" id="KW-0732">Signal</keyword>
<dbReference type="InterPro" id="IPR018247">
    <property type="entry name" value="EF_Hand_1_Ca_BS"/>
</dbReference>
<sequence length="150" mass="15970">MSVRILMATLATAIVGAGACSPQPEAQPQQQAENERQGGRGGFLRRADANEDGIVTRAEFDASAGDRFVRRDDNSDGAITEDERQGRGGGPDSGDRSGRGGGRMMDADANEDGIITRAEFDASQSEMFARFDEDQSGAIESSELPARRTD</sequence>
<dbReference type="InterPro" id="IPR011992">
    <property type="entry name" value="EF-hand-dom_pair"/>
</dbReference>
<keyword evidence="5" id="KW-1185">Reference proteome</keyword>
<gene>
    <name evidence="4" type="ORF">DSM104635_00155</name>
</gene>
<name>A0A6I6MFQ8_9CAUL</name>
<organism evidence="4 5">
    <name type="scientific">Terricaulis silvestris</name>
    <dbReference type="NCBI Taxonomy" id="2686094"/>
    <lineage>
        <taxon>Bacteria</taxon>
        <taxon>Pseudomonadati</taxon>
        <taxon>Pseudomonadota</taxon>
        <taxon>Alphaproteobacteria</taxon>
        <taxon>Caulobacterales</taxon>
        <taxon>Caulobacteraceae</taxon>
        <taxon>Terricaulis</taxon>
    </lineage>
</organism>